<accession>A0ABN1IA66</accession>
<dbReference type="PRINTS" id="PR00111">
    <property type="entry name" value="ABHYDROLASE"/>
</dbReference>
<evidence type="ECO:0000313" key="3">
    <source>
        <dbReference type="Proteomes" id="UP001499915"/>
    </source>
</evidence>
<dbReference type="PANTHER" id="PTHR46438:SF11">
    <property type="entry name" value="LIPASE-RELATED"/>
    <property type="match status" value="1"/>
</dbReference>
<dbReference type="Proteomes" id="UP001499915">
    <property type="component" value="Unassembled WGS sequence"/>
</dbReference>
<organism evidence="2 3">
    <name type="scientific">Marinobacterium maritimum</name>
    <dbReference type="NCBI Taxonomy" id="500162"/>
    <lineage>
        <taxon>Bacteria</taxon>
        <taxon>Pseudomonadati</taxon>
        <taxon>Pseudomonadota</taxon>
        <taxon>Gammaproteobacteria</taxon>
        <taxon>Oceanospirillales</taxon>
        <taxon>Oceanospirillaceae</taxon>
        <taxon>Marinobacterium</taxon>
    </lineage>
</organism>
<dbReference type="RefSeq" id="WP_343808828.1">
    <property type="nucleotide sequence ID" value="NZ_BAAAET010000007.1"/>
</dbReference>
<dbReference type="SUPFAM" id="SSF53474">
    <property type="entry name" value="alpha/beta-Hydrolases"/>
    <property type="match status" value="1"/>
</dbReference>
<feature type="domain" description="AB hydrolase-1" evidence="1">
    <location>
        <begin position="28"/>
        <end position="259"/>
    </location>
</feature>
<reference evidence="2 3" key="1">
    <citation type="journal article" date="2019" name="Int. J. Syst. Evol. Microbiol.">
        <title>The Global Catalogue of Microorganisms (GCM) 10K type strain sequencing project: providing services to taxonomists for standard genome sequencing and annotation.</title>
        <authorList>
            <consortium name="The Broad Institute Genomics Platform"/>
            <consortium name="The Broad Institute Genome Sequencing Center for Infectious Disease"/>
            <person name="Wu L."/>
            <person name="Ma J."/>
        </authorList>
    </citation>
    <scope>NUCLEOTIDE SEQUENCE [LARGE SCALE GENOMIC DNA]</scope>
    <source>
        <strain evidence="2 3">JCM 15134</strain>
    </source>
</reference>
<keyword evidence="3" id="KW-1185">Reference proteome</keyword>
<dbReference type="Pfam" id="PF00561">
    <property type="entry name" value="Abhydrolase_1"/>
    <property type="match status" value="1"/>
</dbReference>
<dbReference type="PANTHER" id="PTHR46438">
    <property type="entry name" value="ALPHA/BETA-HYDROLASES SUPERFAMILY PROTEIN"/>
    <property type="match status" value="1"/>
</dbReference>
<comment type="caution">
    <text evidence="2">The sequence shown here is derived from an EMBL/GenBank/DDBJ whole genome shotgun (WGS) entry which is preliminary data.</text>
</comment>
<evidence type="ECO:0000259" key="1">
    <source>
        <dbReference type="Pfam" id="PF00561"/>
    </source>
</evidence>
<dbReference type="GO" id="GO:0016787">
    <property type="term" value="F:hydrolase activity"/>
    <property type="evidence" value="ECO:0007669"/>
    <property type="project" value="UniProtKB-KW"/>
</dbReference>
<sequence length="278" mass="31425">MTNTPEVGRMIDIGTMKVNYHDAGEGQPVLLLHGSGAGVSAWANWRNTIPELAQFRRVLAPDLAGFGYTETPEDYEFVHMEGWVDQIIRFMDALGIEQADFVGNSFGGSLTLALVVRHPERVGRMVLMGSGGQPFEVNECLKKLWGYQPSIESMREILQIMAYDQSIATEELAELRYRSTIRPGVQERFEKVFPPPYQRWADVLVIPDEQLAALPHQTLLLHGRDDRVVPVEVSEQLAMKIPHAQLHIFGCCGHWTQIEQASRFNQLVHDFLREADAE</sequence>
<protein>
    <submittedName>
        <fullName evidence="2">Alpha/beta hydrolase</fullName>
    </submittedName>
</protein>
<proteinExistence type="predicted"/>
<gene>
    <name evidence="2" type="ORF">GCM10009104_33900</name>
</gene>
<evidence type="ECO:0000313" key="2">
    <source>
        <dbReference type="EMBL" id="GAA0701866.1"/>
    </source>
</evidence>
<dbReference type="Gene3D" id="3.40.50.1820">
    <property type="entry name" value="alpha/beta hydrolase"/>
    <property type="match status" value="1"/>
</dbReference>
<dbReference type="InterPro" id="IPR000073">
    <property type="entry name" value="AB_hydrolase_1"/>
</dbReference>
<dbReference type="EMBL" id="BAAAET010000007">
    <property type="protein sequence ID" value="GAA0701866.1"/>
    <property type="molecule type" value="Genomic_DNA"/>
</dbReference>
<dbReference type="InterPro" id="IPR029058">
    <property type="entry name" value="AB_hydrolase_fold"/>
</dbReference>
<keyword evidence="2" id="KW-0378">Hydrolase</keyword>
<name>A0ABN1IA66_9GAMM</name>